<name>A0A100WMC3_MYCFO</name>
<sequence>MSLAYHQVAKNRCSRVTAQTDDANNPFHAVRLAIENLSDDQVCGLIRALVHGLVQGMITDVAARTDDIVEDAVQSITNQIATAAEHLQQVRVNAAEVKSSRRADGVQRTCELCGRVGSRRFVQSDTGWRCAPSATKCVGHRRQPSVVEPGHVVERGSTNSVGSSRIPAAADTPLKVVRTPGVTAHCLDCRRTWTLTDEVLQLAIKRHELRTGHIVDVYDEDAGEDAVVELAEACP</sequence>
<dbReference type="Proteomes" id="UP000069705">
    <property type="component" value="Unassembled WGS sequence"/>
</dbReference>
<proteinExistence type="predicted"/>
<accession>A0A100WMC3</accession>
<reference evidence="2" key="2">
    <citation type="submission" date="2016-02" db="EMBL/GenBank/DDBJ databases">
        <title>Draft genome sequence of five rapidly growing Mycobacterium species.</title>
        <authorList>
            <person name="Katahira K."/>
            <person name="Gotou Y."/>
            <person name="Iida K."/>
            <person name="Ogura Y."/>
            <person name="Hayashi T."/>
        </authorList>
    </citation>
    <scope>NUCLEOTIDE SEQUENCE [LARGE SCALE GENOMIC DNA]</scope>
    <source>
        <strain evidence="2">JCM6368</strain>
    </source>
</reference>
<reference evidence="1 2" key="1">
    <citation type="journal article" date="2016" name="Genome Announc.">
        <title>Draft Genome Sequences of Five Rapidly Growing Mycobacterium Species, M. thermoresistibile, M. fortuitum subsp. acetamidolyticum, M. canariasense, M. brisbanense, and M. novocastrense.</title>
        <authorList>
            <person name="Katahira K."/>
            <person name="Ogura Y."/>
            <person name="Gotoh Y."/>
            <person name="Hayashi T."/>
        </authorList>
    </citation>
    <scope>NUCLEOTIDE SEQUENCE [LARGE SCALE GENOMIC DNA]</scope>
    <source>
        <strain evidence="1 2">JCM6368</strain>
    </source>
</reference>
<comment type="caution">
    <text evidence="1">The sequence shown here is derived from an EMBL/GenBank/DDBJ whole genome shotgun (WGS) entry which is preliminary data.</text>
</comment>
<evidence type="ECO:0000313" key="2">
    <source>
        <dbReference type="Proteomes" id="UP000069705"/>
    </source>
</evidence>
<organism evidence="1 2">
    <name type="scientific">Mycolicibacterium fortuitum subsp. acetamidolyticum</name>
    <dbReference type="NCBI Taxonomy" id="144550"/>
    <lineage>
        <taxon>Bacteria</taxon>
        <taxon>Bacillati</taxon>
        <taxon>Actinomycetota</taxon>
        <taxon>Actinomycetes</taxon>
        <taxon>Mycobacteriales</taxon>
        <taxon>Mycobacteriaceae</taxon>
        <taxon>Mycolicibacterium</taxon>
    </lineage>
</organism>
<gene>
    <name evidence="1" type="ORF">RMCFA_1047</name>
</gene>
<dbReference type="EMBL" id="BCSZ01000010">
    <property type="protein sequence ID" value="GAT00933.1"/>
    <property type="molecule type" value="Genomic_DNA"/>
</dbReference>
<evidence type="ECO:0000313" key="1">
    <source>
        <dbReference type="EMBL" id="GAT00933.1"/>
    </source>
</evidence>
<dbReference type="AlphaFoldDB" id="A0A100WMC3"/>
<protein>
    <submittedName>
        <fullName evidence="1">Uncharacterized protein</fullName>
    </submittedName>
</protein>